<reference evidence="1 2" key="1">
    <citation type="submission" date="2023-03" db="EMBL/GenBank/DDBJ databases">
        <title>WGS of Gossypium arboreum.</title>
        <authorList>
            <person name="Yu D."/>
        </authorList>
    </citation>
    <scope>NUCLEOTIDE SEQUENCE [LARGE SCALE GENOMIC DNA]</scope>
    <source>
        <tissue evidence="1">Leaf</tissue>
    </source>
</reference>
<protein>
    <submittedName>
        <fullName evidence="1">Uncharacterized protein</fullName>
    </submittedName>
</protein>
<comment type="caution">
    <text evidence="1">The sequence shown here is derived from an EMBL/GenBank/DDBJ whole genome shotgun (WGS) entry which is preliminary data.</text>
</comment>
<dbReference type="EMBL" id="JARKNE010000003">
    <property type="protein sequence ID" value="KAK5839096.1"/>
    <property type="molecule type" value="Genomic_DNA"/>
</dbReference>
<evidence type="ECO:0000313" key="1">
    <source>
        <dbReference type="EMBL" id="KAK5839096.1"/>
    </source>
</evidence>
<sequence>MLAYLRWIFQLLAVNLENKSTPKSPIVYLDILKNHNSYVFASSNNCVQDLVDTGITWAMSYLSRNSRGPQPFTLILLKYWSPPKPGWIKMKSDGAVSFNDDNASIGGVFKDADGNWLCSYLL</sequence>
<proteinExistence type="predicted"/>
<evidence type="ECO:0000313" key="2">
    <source>
        <dbReference type="Proteomes" id="UP001358586"/>
    </source>
</evidence>
<accession>A0ABR0QIE3</accession>
<gene>
    <name evidence="1" type="ORF">PVK06_007857</name>
</gene>
<name>A0ABR0QIE3_GOSAR</name>
<dbReference type="Proteomes" id="UP001358586">
    <property type="component" value="Chromosome 3"/>
</dbReference>
<organism evidence="1 2">
    <name type="scientific">Gossypium arboreum</name>
    <name type="common">Tree cotton</name>
    <name type="synonym">Gossypium nanking</name>
    <dbReference type="NCBI Taxonomy" id="29729"/>
    <lineage>
        <taxon>Eukaryota</taxon>
        <taxon>Viridiplantae</taxon>
        <taxon>Streptophyta</taxon>
        <taxon>Embryophyta</taxon>
        <taxon>Tracheophyta</taxon>
        <taxon>Spermatophyta</taxon>
        <taxon>Magnoliopsida</taxon>
        <taxon>eudicotyledons</taxon>
        <taxon>Gunneridae</taxon>
        <taxon>Pentapetalae</taxon>
        <taxon>rosids</taxon>
        <taxon>malvids</taxon>
        <taxon>Malvales</taxon>
        <taxon>Malvaceae</taxon>
        <taxon>Malvoideae</taxon>
        <taxon>Gossypium</taxon>
    </lineage>
</organism>
<keyword evidence="2" id="KW-1185">Reference proteome</keyword>